<proteinExistence type="predicted"/>
<organism evidence="2">
    <name type="scientific">Iconisemion striatum</name>
    <dbReference type="NCBI Taxonomy" id="60296"/>
    <lineage>
        <taxon>Eukaryota</taxon>
        <taxon>Metazoa</taxon>
        <taxon>Chordata</taxon>
        <taxon>Craniata</taxon>
        <taxon>Vertebrata</taxon>
        <taxon>Euteleostomi</taxon>
        <taxon>Actinopterygii</taxon>
        <taxon>Neopterygii</taxon>
        <taxon>Teleostei</taxon>
        <taxon>Neoteleostei</taxon>
        <taxon>Acanthomorphata</taxon>
        <taxon>Ovalentaria</taxon>
        <taxon>Atherinomorphae</taxon>
        <taxon>Cyprinodontiformes</taxon>
        <taxon>Nothobranchiidae</taxon>
        <taxon>Iconisemion</taxon>
    </lineage>
</organism>
<reference evidence="2" key="1">
    <citation type="submission" date="2016-05" db="EMBL/GenBank/DDBJ databases">
        <authorList>
            <person name="Lavstsen T."/>
            <person name="Jespersen J.S."/>
        </authorList>
    </citation>
    <scope>NUCLEOTIDE SEQUENCE</scope>
    <source>
        <tissue evidence="2">Brain</tissue>
    </source>
</reference>
<gene>
    <name evidence="2" type="primary">Nfu_g_1_002357</name>
</gene>
<feature type="region of interest" description="Disordered" evidence="1">
    <location>
        <begin position="1"/>
        <end position="38"/>
    </location>
</feature>
<name>A0A1A7YN50_9TELE</name>
<feature type="compositionally biased region" description="Basic and acidic residues" evidence="1">
    <location>
        <begin position="1"/>
        <end position="18"/>
    </location>
</feature>
<reference evidence="2" key="2">
    <citation type="submission" date="2016-06" db="EMBL/GenBank/DDBJ databases">
        <title>The genome of a short-lived fish provides insights into sex chromosome evolution and the genetic control of aging.</title>
        <authorList>
            <person name="Reichwald K."/>
            <person name="Felder M."/>
            <person name="Petzold A."/>
            <person name="Koch P."/>
            <person name="Groth M."/>
            <person name="Platzer M."/>
        </authorList>
    </citation>
    <scope>NUCLEOTIDE SEQUENCE</scope>
    <source>
        <tissue evidence="2">Brain</tissue>
    </source>
</reference>
<sequence>HHGKGSPREDSGAPDGERGCAGLRAGPERAGGGMRSARTPGLWRVVTGREVLDGYRRQTGALPRTDSGCLARWRKRKLWRKLSGEKRILFHFCQSR</sequence>
<feature type="non-terminal residue" evidence="2">
    <location>
        <position position="1"/>
    </location>
</feature>
<evidence type="ECO:0000313" key="2">
    <source>
        <dbReference type="EMBL" id="SBP31618.1"/>
    </source>
</evidence>
<feature type="non-terminal residue" evidence="2">
    <location>
        <position position="96"/>
    </location>
</feature>
<accession>A0A1A7YN50</accession>
<dbReference type="EMBL" id="HADX01009386">
    <property type="protein sequence ID" value="SBP31618.1"/>
    <property type="molecule type" value="Transcribed_RNA"/>
</dbReference>
<dbReference type="AlphaFoldDB" id="A0A1A7YN50"/>
<protein>
    <submittedName>
        <fullName evidence="2">Uncharacterized protein</fullName>
    </submittedName>
</protein>
<evidence type="ECO:0000256" key="1">
    <source>
        <dbReference type="SAM" id="MobiDB-lite"/>
    </source>
</evidence>